<feature type="non-terminal residue" evidence="8">
    <location>
        <position position="312"/>
    </location>
</feature>
<dbReference type="GO" id="GO:0022857">
    <property type="term" value="F:transmembrane transporter activity"/>
    <property type="evidence" value="ECO:0007669"/>
    <property type="project" value="InterPro"/>
</dbReference>
<dbReference type="PANTHER" id="PTHR23511">
    <property type="entry name" value="SYNAPTIC VESICLE GLYCOPROTEIN 2"/>
    <property type="match status" value="1"/>
</dbReference>
<dbReference type="Pfam" id="PF07690">
    <property type="entry name" value="MFS_1"/>
    <property type="match status" value="1"/>
</dbReference>
<name>A0A0L7KVC0_OPEBR</name>
<keyword evidence="5 7" id="KW-0472">Membrane</keyword>
<dbReference type="SUPFAM" id="SSF103473">
    <property type="entry name" value="MFS general substrate transporter"/>
    <property type="match status" value="1"/>
</dbReference>
<evidence type="ECO:0000256" key="6">
    <source>
        <dbReference type="SAM" id="MobiDB-lite"/>
    </source>
</evidence>
<evidence type="ECO:0000313" key="9">
    <source>
        <dbReference type="Proteomes" id="UP000037510"/>
    </source>
</evidence>
<evidence type="ECO:0000256" key="5">
    <source>
        <dbReference type="ARBA" id="ARBA00023136"/>
    </source>
</evidence>
<protein>
    <submittedName>
        <fullName evidence="8">Putative SV2-like protein 1</fullName>
    </submittedName>
</protein>
<keyword evidence="9" id="KW-1185">Reference proteome</keyword>
<feature type="transmembrane region" description="Helical" evidence="7">
    <location>
        <begin position="53"/>
        <end position="72"/>
    </location>
</feature>
<dbReference type="GO" id="GO:0016020">
    <property type="term" value="C:membrane"/>
    <property type="evidence" value="ECO:0007669"/>
    <property type="project" value="UniProtKB-SubCell"/>
</dbReference>
<keyword evidence="4 7" id="KW-1133">Transmembrane helix</keyword>
<evidence type="ECO:0000313" key="8">
    <source>
        <dbReference type="EMBL" id="KOB67031.1"/>
    </source>
</evidence>
<keyword evidence="3 7" id="KW-0812">Transmembrane</keyword>
<keyword evidence="2" id="KW-0813">Transport</keyword>
<evidence type="ECO:0000256" key="3">
    <source>
        <dbReference type="ARBA" id="ARBA00022692"/>
    </source>
</evidence>
<evidence type="ECO:0000256" key="2">
    <source>
        <dbReference type="ARBA" id="ARBA00022448"/>
    </source>
</evidence>
<dbReference type="AlphaFoldDB" id="A0A0L7KVC0"/>
<comment type="caution">
    <text evidence="8">The sequence shown here is derived from an EMBL/GenBank/DDBJ whole genome shotgun (WGS) entry which is preliminary data.</text>
</comment>
<feature type="region of interest" description="Disordered" evidence="6">
    <location>
        <begin position="1"/>
        <end position="23"/>
    </location>
</feature>
<dbReference type="STRING" id="104452.A0A0L7KVC0"/>
<dbReference type="EMBL" id="JTDY01005416">
    <property type="protein sequence ID" value="KOB67031.1"/>
    <property type="molecule type" value="Genomic_DNA"/>
</dbReference>
<feature type="transmembrane region" description="Helical" evidence="7">
    <location>
        <begin position="109"/>
        <end position="127"/>
    </location>
</feature>
<evidence type="ECO:0000256" key="7">
    <source>
        <dbReference type="SAM" id="Phobius"/>
    </source>
</evidence>
<reference evidence="8 9" key="1">
    <citation type="journal article" date="2015" name="Genome Biol. Evol.">
        <title>The genome of winter moth (Operophtera brumata) provides a genomic perspective on sexual dimorphism and phenology.</title>
        <authorList>
            <person name="Derks M.F."/>
            <person name="Smit S."/>
            <person name="Salis L."/>
            <person name="Schijlen E."/>
            <person name="Bossers A."/>
            <person name="Mateman C."/>
            <person name="Pijl A.S."/>
            <person name="de Ridder D."/>
            <person name="Groenen M.A."/>
            <person name="Visser M.E."/>
            <person name="Megens H.J."/>
        </authorList>
    </citation>
    <scope>NUCLEOTIDE SEQUENCE [LARGE SCALE GENOMIC DNA]</scope>
    <source>
        <strain evidence="8">WM2013NL</strain>
        <tissue evidence="8">Head and thorax</tissue>
    </source>
</reference>
<feature type="transmembrane region" description="Helical" evidence="7">
    <location>
        <begin position="78"/>
        <end position="97"/>
    </location>
</feature>
<dbReference type="Gene3D" id="1.20.1250.20">
    <property type="entry name" value="MFS general substrate transporter like domains"/>
    <property type="match status" value="1"/>
</dbReference>
<organism evidence="8 9">
    <name type="scientific">Operophtera brumata</name>
    <name type="common">Winter moth</name>
    <name type="synonym">Phalaena brumata</name>
    <dbReference type="NCBI Taxonomy" id="104452"/>
    <lineage>
        <taxon>Eukaryota</taxon>
        <taxon>Metazoa</taxon>
        <taxon>Ecdysozoa</taxon>
        <taxon>Arthropoda</taxon>
        <taxon>Hexapoda</taxon>
        <taxon>Insecta</taxon>
        <taxon>Pterygota</taxon>
        <taxon>Neoptera</taxon>
        <taxon>Endopterygota</taxon>
        <taxon>Lepidoptera</taxon>
        <taxon>Glossata</taxon>
        <taxon>Ditrysia</taxon>
        <taxon>Geometroidea</taxon>
        <taxon>Geometridae</taxon>
        <taxon>Larentiinae</taxon>
        <taxon>Operophtera</taxon>
    </lineage>
</organism>
<comment type="subcellular location">
    <subcellularLocation>
        <location evidence="1">Membrane</location>
        <topology evidence="1">Multi-pass membrane protein</topology>
    </subcellularLocation>
</comment>
<feature type="transmembrane region" description="Helical" evidence="7">
    <location>
        <begin position="133"/>
        <end position="154"/>
    </location>
</feature>
<proteinExistence type="predicted"/>
<gene>
    <name evidence="8" type="ORF">OBRU01_20423</name>
</gene>
<dbReference type="Proteomes" id="UP000037510">
    <property type="component" value="Unassembled WGS sequence"/>
</dbReference>
<dbReference type="InterPro" id="IPR011701">
    <property type="entry name" value="MFS"/>
</dbReference>
<feature type="compositionally biased region" description="Basic and acidic residues" evidence="6">
    <location>
        <begin position="1"/>
        <end position="17"/>
    </location>
</feature>
<evidence type="ECO:0000256" key="4">
    <source>
        <dbReference type="ARBA" id="ARBA00022989"/>
    </source>
</evidence>
<dbReference type="PANTHER" id="PTHR23511:SF35">
    <property type="entry name" value="MAJOR FACILITATOR SUPERFAMILY (MFS) PROFILE DOMAIN-CONTAINING PROTEIN"/>
    <property type="match status" value="1"/>
</dbReference>
<feature type="transmembrane region" description="Helical" evidence="7">
    <location>
        <begin position="207"/>
        <end position="227"/>
    </location>
</feature>
<evidence type="ECO:0000256" key="1">
    <source>
        <dbReference type="ARBA" id="ARBA00004141"/>
    </source>
</evidence>
<dbReference type="InterPro" id="IPR036259">
    <property type="entry name" value="MFS_trans_sf"/>
</dbReference>
<sequence length="312" mass="34877">MYIERNMVKSHDGSKDFDDSDDDKDNEGNYTVWVISKDVNVVTPYTYDEAISLAGHGCYTVGLLGACCLSLLAMSIDIFGFSTIITSSAIATAYVWGYISDTRGRRLSLIIAMWGSFIATTLSAFSPNWMVSAALKFISVSFCSGAQSAAYTLIGECCPISVKRSYLFVLSCSFHVSTAVYTALGYVSLNASFSINLGYLTFTPWRLLVLCFGLPLGISAVVLHFFYESPKFLANIGNKRQALENLRGIWKRNRCIGKKYPVEKLILEEEYTAKTKSIPLLQSMWEQTLPLFKMPFVLRTLQLYFLNIVLYS</sequence>
<feature type="transmembrane region" description="Helical" evidence="7">
    <location>
        <begin position="166"/>
        <end position="187"/>
    </location>
</feature>
<accession>A0A0L7KVC0</accession>